<dbReference type="EMBL" id="AEVG01000112">
    <property type="protein sequence ID" value="EFX91309.1"/>
    <property type="molecule type" value="Genomic_DNA"/>
</dbReference>
<protein>
    <submittedName>
        <fullName evidence="2">Uncharacterized protein</fullName>
    </submittedName>
</protein>
<keyword evidence="3" id="KW-1185">Reference proteome</keyword>
<accession>E8KIG3</accession>
<sequence>MTSISVANQSCLSPYAEALPKYEYTLNKVMEVNGRQGVTTDGKYLYVSGSASLAKYDLNGKLITENKKRLSVIKKKPIISVISIFITMNYIFPLNGLWTV</sequence>
<reference evidence="2 3" key="1">
    <citation type="submission" date="2011-01" db="EMBL/GenBank/DDBJ databases">
        <authorList>
            <person name="Muzny D."/>
            <person name="Qin X."/>
            <person name="Deng J."/>
            <person name="Jiang H."/>
            <person name="Liu Y."/>
            <person name="Qu J."/>
            <person name="Song X.-Z."/>
            <person name="Zhang L."/>
            <person name="Thornton R."/>
            <person name="Coyle M."/>
            <person name="Francisco L."/>
            <person name="Jackson L."/>
            <person name="Javaid M."/>
            <person name="Korchina V."/>
            <person name="Kovar C."/>
            <person name="Mata R."/>
            <person name="Mathew T."/>
            <person name="Ngo R."/>
            <person name="Nguyen L."/>
            <person name="Nguyen N."/>
            <person name="Okwuonu G."/>
            <person name="Ongeri F."/>
            <person name="Pham C."/>
            <person name="Simmons D."/>
            <person name="Wilczek-Boney K."/>
            <person name="Hale W."/>
            <person name="Jakkamsetti A."/>
            <person name="Pham P."/>
            <person name="Ruth R."/>
            <person name="San Lucas F."/>
            <person name="Warren J."/>
            <person name="Zhang J."/>
            <person name="Zhao Z."/>
            <person name="Zhou C."/>
            <person name="Zhu D."/>
            <person name="Lee S."/>
            <person name="Bess C."/>
            <person name="Blankenburg K."/>
            <person name="Forbes L."/>
            <person name="Fu Q."/>
            <person name="Gubbala S."/>
            <person name="Hirani K."/>
            <person name="Jayaseelan J.C."/>
            <person name="Lara F."/>
            <person name="Munidasa M."/>
            <person name="Palculict T."/>
            <person name="Patil S."/>
            <person name="Pu L.-L."/>
            <person name="Saada N."/>
            <person name="Tang L."/>
            <person name="Weissenberger G."/>
            <person name="Zhu Y."/>
            <person name="Hemphill L."/>
            <person name="Shang Y."/>
            <person name="Youmans B."/>
            <person name="Ayvaz T."/>
            <person name="Ross M."/>
            <person name="Santibanez J."/>
            <person name="Aqrawi P."/>
            <person name="Gross S."/>
            <person name="Joshi V."/>
            <person name="Fowler G."/>
            <person name="Nazareth L."/>
            <person name="Reid J."/>
            <person name="Worley K."/>
            <person name="Petrosino J."/>
            <person name="Highlander S."/>
            <person name="Gibbs R."/>
        </authorList>
    </citation>
    <scope>NUCLEOTIDE SEQUENCE [LARGE SCALE GENOMIC DNA]</scope>
    <source>
        <strain evidence="2 3">ATCC 25976</strain>
    </source>
</reference>
<keyword evidence="1" id="KW-1133">Transmembrane helix</keyword>
<name>E8KIG3_9PAST</name>
<gene>
    <name evidence="2" type="ORF">HMPREF0027_1630</name>
</gene>
<dbReference type="Proteomes" id="UP000005467">
    <property type="component" value="Unassembled WGS sequence"/>
</dbReference>
<evidence type="ECO:0000313" key="2">
    <source>
        <dbReference type="EMBL" id="EFX91309.1"/>
    </source>
</evidence>
<feature type="transmembrane region" description="Helical" evidence="1">
    <location>
        <begin position="77"/>
        <end position="98"/>
    </location>
</feature>
<dbReference type="AlphaFoldDB" id="E8KIG3"/>
<organism evidence="2 3">
    <name type="scientific">Actinobacillus ureae ATCC 25976</name>
    <dbReference type="NCBI Taxonomy" id="887324"/>
    <lineage>
        <taxon>Bacteria</taxon>
        <taxon>Pseudomonadati</taxon>
        <taxon>Pseudomonadota</taxon>
        <taxon>Gammaproteobacteria</taxon>
        <taxon>Pasteurellales</taxon>
        <taxon>Pasteurellaceae</taxon>
        <taxon>Actinobacillus</taxon>
    </lineage>
</organism>
<evidence type="ECO:0000256" key="1">
    <source>
        <dbReference type="SAM" id="Phobius"/>
    </source>
</evidence>
<dbReference type="HOGENOM" id="CLU_2299696_0_0_6"/>
<comment type="caution">
    <text evidence="2">The sequence shown here is derived from an EMBL/GenBank/DDBJ whole genome shotgun (WGS) entry which is preliminary data.</text>
</comment>
<keyword evidence="1" id="KW-0472">Membrane</keyword>
<evidence type="ECO:0000313" key="3">
    <source>
        <dbReference type="Proteomes" id="UP000005467"/>
    </source>
</evidence>
<proteinExistence type="predicted"/>
<keyword evidence="1" id="KW-0812">Transmembrane</keyword>